<dbReference type="AlphaFoldDB" id="A0A918ETM5"/>
<sequence>MEHLSMRTPRLRTLALGAVPAGMAKADVGDDDGDGVLPWVEKRLKQLDAKTPVPFDETDG</sequence>
<keyword evidence="2" id="KW-1185">Reference proteome</keyword>
<accession>A0A918ETM5</accession>
<dbReference type="EMBL" id="BMTU01000002">
    <property type="protein sequence ID" value="GGQ70544.1"/>
    <property type="molecule type" value="Genomic_DNA"/>
</dbReference>
<dbReference type="Gene3D" id="3.40.50.1980">
    <property type="entry name" value="Nitrogenase molybdenum iron protein domain"/>
    <property type="match status" value="1"/>
</dbReference>
<name>A0A918ETM5_9ACTN</name>
<gene>
    <name evidence="1" type="ORF">GCM10010280_16350</name>
</gene>
<evidence type="ECO:0000313" key="2">
    <source>
        <dbReference type="Proteomes" id="UP000656732"/>
    </source>
</evidence>
<organism evidence="1 2">
    <name type="scientific">Streptomyces pilosus</name>
    <dbReference type="NCBI Taxonomy" id="28893"/>
    <lineage>
        <taxon>Bacteria</taxon>
        <taxon>Bacillati</taxon>
        <taxon>Actinomycetota</taxon>
        <taxon>Actinomycetes</taxon>
        <taxon>Kitasatosporales</taxon>
        <taxon>Streptomycetaceae</taxon>
        <taxon>Streptomyces</taxon>
    </lineage>
</organism>
<reference evidence="1" key="2">
    <citation type="submission" date="2020-09" db="EMBL/GenBank/DDBJ databases">
        <authorList>
            <person name="Sun Q."/>
            <person name="Ohkuma M."/>
        </authorList>
    </citation>
    <scope>NUCLEOTIDE SEQUENCE</scope>
    <source>
        <strain evidence="1">JCM 4403</strain>
    </source>
</reference>
<protein>
    <submittedName>
        <fullName evidence="1">Uncharacterized protein</fullName>
    </submittedName>
</protein>
<reference evidence="1" key="1">
    <citation type="journal article" date="2014" name="Int. J. Syst. Evol. Microbiol.">
        <title>Complete genome sequence of Corynebacterium casei LMG S-19264T (=DSM 44701T), isolated from a smear-ripened cheese.</title>
        <authorList>
            <consortium name="US DOE Joint Genome Institute (JGI-PGF)"/>
            <person name="Walter F."/>
            <person name="Albersmeier A."/>
            <person name="Kalinowski J."/>
            <person name="Ruckert C."/>
        </authorList>
    </citation>
    <scope>NUCLEOTIDE SEQUENCE</scope>
    <source>
        <strain evidence="1">JCM 4403</strain>
    </source>
</reference>
<proteinExistence type="predicted"/>
<evidence type="ECO:0000313" key="1">
    <source>
        <dbReference type="EMBL" id="GGQ70544.1"/>
    </source>
</evidence>
<dbReference type="Proteomes" id="UP000656732">
    <property type="component" value="Unassembled WGS sequence"/>
</dbReference>
<comment type="caution">
    <text evidence="1">The sequence shown here is derived from an EMBL/GenBank/DDBJ whole genome shotgun (WGS) entry which is preliminary data.</text>
</comment>